<evidence type="ECO:0000256" key="8">
    <source>
        <dbReference type="ARBA" id="ARBA00022989"/>
    </source>
</evidence>
<keyword evidence="8 11" id="KW-1133">Transmembrane helix</keyword>
<evidence type="ECO:0000256" key="4">
    <source>
        <dbReference type="ARBA" id="ARBA00022617"/>
    </source>
</evidence>
<dbReference type="PANTHER" id="PTHR10106:SF15">
    <property type="entry name" value="TRANSMEMBRANE ASCORBATE FERRIREDUCTASE 3-RELATED"/>
    <property type="match status" value="1"/>
</dbReference>
<feature type="transmembrane region" description="Helical" evidence="11">
    <location>
        <begin position="127"/>
        <end position="149"/>
    </location>
</feature>
<evidence type="ECO:0000256" key="3">
    <source>
        <dbReference type="ARBA" id="ARBA00022448"/>
    </source>
</evidence>
<keyword evidence="6" id="KW-0479">Metal-binding</keyword>
<dbReference type="FunFam" id="1.20.120.1770:FF:000005">
    <property type="entry name" value="Probable transmembrane ascorbate ferrireductase 3"/>
    <property type="match status" value="1"/>
</dbReference>
<comment type="cofactor">
    <cofactor evidence="1">
        <name>heme b</name>
        <dbReference type="ChEBI" id="CHEBI:60344"/>
    </cofactor>
</comment>
<dbReference type="PANTHER" id="PTHR10106">
    <property type="entry name" value="CYTOCHROME B561-RELATED"/>
    <property type="match status" value="1"/>
</dbReference>
<dbReference type="GO" id="GO:0016020">
    <property type="term" value="C:membrane"/>
    <property type="evidence" value="ECO:0007669"/>
    <property type="project" value="UniProtKB-SubCell"/>
</dbReference>
<gene>
    <name evidence="13" type="ORF">I3842_06G058900</name>
</gene>
<dbReference type="EMBL" id="CM031830">
    <property type="protein sequence ID" value="KAG6708005.1"/>
    <property type="molecule type" value="Genomic_DNA"/>
</dbReference>
<name>A0A922JHM0_CARIL</name>
<protein>
    <recommendedName>
        <fullName evidence="12">Cytochrome b561 domain-containing protein</fullName>
    </recommendedName>
</protein>
<dbReference type="Proteomes" id="UP000811246">
    <property type="component" value="Chromosome 6"/>
</dbReference>
<dbReference type="PROSITE" id="PS50939">
    <property type="entry name" value="CYTOCHROME_B561"/>
    <property type="match status" value="1"/>
</dbReference>
<dbReference type="AlphaFoldDB" id="A0A922JHM0"/>
<evidence type="ECO:0000259" key="12">
    <source>
        <dbReference type="PROSITE" id="PS50939"/>
    </source>
</evidence>
<feature type="transmembrane region" description="Helical" evidence="11">
    <location>
        <begin position="170"/>
        <end position="189"/>
    </location>
</feature>
<keyword evidence="7" id="KW-0249">Electron transport</keyword>
<accession>A0A922JHM0</accession>
<dbReference type="GO" id="GO:0016491">
    <property type="term" value="F:oxidoreductase activity"/>
    <property type="evidence" value="ECO:0007669"/>
    <property type="project" value="InterPro"/>
</dbReference>
<keyword evidence="5 11" id="KW-0812">Transmembrane</keyword>
<dbReference type="Pfam" id="PF03188">
    <property type="entry name" value="Cytochrom_B561"/>
    <property type="match status" value="1"/>
</dbReference>
<evidence type="ECO:0000256" key="2">
    <source>
        <dbReference type="ARBA" id="ARBA00004141"/>
    </source>
</evidence>
<comment type="caution">
    <text evidence="13">The sequence shown here is derived from an EMBL/GenBank/DDBJ whole genome shotgun (WGS) entry which is preliminary data.</text>
</comment>
<feature type="transmembrane region" description="Helical" evidence="11">
    <location>
        <begin position="201"/>
        <end position="222"/>
    </location>
</feature>
<feature type="transmembrane region" description="Helical" evidence="11">
    <location>
        <begin position="20"/>
        <end position="39"/>
    </location>
</feature>
<dbReference type="GO" id="GO:0046872">
    <property type="term" value="F:metal ion binding"/>
    <property type="evidence" value="ECO:0007669"/>
    <property type="project" value="UniProtKB-KW"/>
</dbReference>
<keyword evidence="3" id="KW-0813">Transport</keyword>
<evidence type="ECO:0000256" key="5">
    <source>
        <dbReference type="ARBA" id="ARBA00022692"/>
    </source>
</evidence>
<evidence type="ECO:0000313" key="14">
    <source>
        <dbReference type="Proteomes" id="UP000811246"/>
    </source>
</evidence>
<dbReference type="Gene3D" id="1.20.120.1770">
    <property type="match status" value="1"/>
</dbReference>
<feature type="transmembrane region" description="Helical" evidence="11">
    <location>
        <begin position="88"/>
        <end position="107"/>
    </location>
</feature>
<dbReference type="OrthoDB" id="907479at2759"/>
<comment type="subcellular location">
    <subcellularLocation>
        <location evidence="2">Membrane</location>
        <topology evidence="2">Multi-pass membrane protein</topology>
    </subcellularLocation>
</comment>
<evidence type="ECO:0000256" key="10">
    <source>
        <dbReference type="ARBA" id="ARBA00023136"/>
    </source>
</evidence>
<dbReference type="InterPro" id="IPR006593">
    <property type="entry name" value="Cyt_b561/ferric_Rdtase_TM"/>
</dbReference>
<evidence type="ECO:0000313" key="13">
    <source>
        <dbReference type="EMBL" id="KAG6708005.1"/>
    </source>
</evidence>
<sequence>MYSDDRTSMYQGSASRVTILAHLFGILSLILILVWLLHYQGGLEYDSNDANRVFNVHPFLMFFGFIFMAGEGMMAFNTVEAERKVRKFIHMTFHLIAICLGIVGIKAVFKFHDMMNNSPDVYSLHSWIGISTFTLFCLQWLIGFASFMFPQASVQTRARILPWHVSGGRALLYMAICAAVTGLMEKATFLQLQHNHQTRVINFTGLFILLFGLFVDLSIALARYRF</sequence>
<keyword evidence="10 11" id="KW-0472">Membrane</keyword>
<evidence type="ECO:0000256" key="7">
    <source>
        <dbReference type="ARBA" id="ARBA00022982"/>
    </source>
</evidence>
<evidence type="ECO:0000256" key="9">
    <source>
        <dbReference type="ARBA" id="ARBA00023004"/>
    </source>
</evidence>
<reference evidence="13" key="1">
    <citation type="submission" date="2021-01" db="EMBL/GenBank/DDBJ databases">
        <authorList>
            <person name="Lovell J.T."/>
            <person name="Bentley N."/>
            <person name="Bhattarai G."/>
            <person name="Jenkins J.W."/>
            <person name="Sreedasyam A."/>
            <person name="Alarcon Y."/>
            <person name="Bock C."/>
            <person name="Boston L."/>
            <person name="Carlson J."/>
            <person name="Cervantes K."/>
            <person name="Clermont K."/>
            <person name="Krom N."/>
            <person name="Kubenka K."/>
            <person name="Mamidi S."/>
            <person name="Mattison C."/>
            <person name="Monteros M."/>
            <person name="Pisani C."/>
            <person name="Plott C."/>
            <person name="Rajasekar S."/>
            <person name="Rhein H.S."/>
            <person name="Rohla C."/>
            <person name="Song M."/>
            <person name="Hilaire R.S."/>
            <person name="Shu S."/>
            <person name="Wells L."/>
            <person name="Wang X."/>
            <person name="Webber J."/>
            <person name="Heerema R.J."/>
            <person name="Klein P."/>
            <person name="Conner P."/>
            <person name="Grauke L."/>
            <person name="Grimwood J."/>
            <person name="Schmutz J."/>
            <person name="Randall J.J."/>
        </authorList>
    </citation>
    <scope>NUCLEOTIDE SEQUENCE</scope>
    <source>
        <tissue evidence="13">Leaf</tissue>
    </source>
</reference>
<keyword evidence="4" id="KW-0349">Heme</keyword>
<evidence type="ECO:0000256" key="1">
    <source>
        <dbReference type="ARBA" id="ARBA00001970"/>
    </source>
</evidence>
<feature type="domain" description="Cytochrome b561" evidence="12">
    <location>
        <begin position="20"/>
        <end position="220"/>
    </location>
</feature>
<proteinExistence type="predicted"/>
<dbReference type="SMART" id="SM00665">
    <property type="entry name" value="B561"/>
    <property type="match status" value="1"/>
</dbReference>
<organism evidence="13 14">
    <name type="scientific">Carya illinoinensis</name>
    <name type="common">Pecan</name>
    <dbReference type="NCBI Taxonomy" id="32201"/>
    <lineage>
        <taxon>Eukaryota</taxon>
        <taxon>Viridiplantae</taxon>
        <taxon>Streptophyta</taxon>
        <taxon>Embryophyta</taxon>
        <taxon>Tracheophyta</taxon>
        <taxon>Spermatophyta</taxon>
        <taxon>Magnoliopsida</taxon>
        <taxon>eudicotyledons</taxon>
        <taxon>Gunneridae</taxon>
        <taxon>Pentapetalae</taxon>
        <taxon>rosids</taxon>
        <taxon>fabids</taxon>
        <taxon>Fagales</taxon>
        <taxon>Juglandaceae</taxon>
        <taxon>Carya</taxon>
    </lineage>
</organism>
<dbReference type="InterPro" id="IPR043205">
    <property type="entry name" value="CYB561/CYBRD1-like"/>
</dbReference>
<feature type="transmembrane region" description="Helical" evidence="11">
    <location>
        <begin position="59"/>
        <end position="76"/>
    </location>
</feature>
<keyword evidence="9" id="KW-0408">Iron</keyword>
<evidence type="ECO:0000256" key="6">
    <source>
        <dbReference type="ARBA" id="ARBA00022723"/>
    </source>
</evidence>
<dbReference type="CDD" id="cd08766">
    <property type="entry name" value="Cyt_b561_ACYB-1_like"/>
    <property type="match status" value="1"/>
</dbReference>
<evidence type="ECO:0000256" key="11">
    <source>
        <dbReference type="SAM" id="Phobius"/>
    </source>
</evidence>